<feature type="region of interest" description="Disordered" evidence="1">
    <location>
        <begin position="144"/>
        <end position="167"/>
    </location>
</feature>
<reference evidence="4" key="1">
    <citation type="submission" date="2025-08" db="UniProtKB">
        <authorList>
            <consortium name="RefSeq"/>
        </authorList>
    </citation>
    <scope>IDENTIFICATION</scope>
</reference>
<dbReference type="AlphaFoldDB" id="A0A8B7Z7F7"/>
<dbReference type="PANTHER" id="PTHR21301">
    <property type="entry name" value="REVERSE TRANSCRIPTASE"/>
    <property type="match status" value="1"/>
</dbReference>
<feature type="domain" description="Reverse transcriptase" evidence="2">
    <location>
        <begin position="1"/>
        <end position="131"/>
    </location>
</feature>
<dbReference type="OMA" id="LAYANMY"/>
<dbReference type="PANTHER" id="PTHR21301:SF11">
    <property type="entry name" value="GIY-YIG DOMAIN-CONTAINING PROTEIN"/>
    <property type="match status" value="1"/>
</dbReference>
<organism evidence="3 4">
    <name type="scientific">Acanthaster planci</name>
    <name type="common">Crown-of-thorns starfish</name>
    <dbReference type="NCBI Taxonomy" id="133434"/>
    <lineage>
        <taxon>Eukaryota</taxon>
        <taxon>Metazoa</taxon>
        <taxon>Echinodermata</taxon>
        <taxon>Eleutherozoa</taxon>
        <taxon>Asterozoa</taxon>
        <taxon>Asteroidea</taxon>
        <taxon>Valvatacea</taxon>
        <taxon>Valvatida</taxon>
        <taxon>Acanthasteridae</taxon>
        <taxon>Acanthaster</taxon>
    </lineage>
</organism>
<protein>
    <submittedName>
        <fullName evidence="4">Uncharacterized protein LOC110985114</fullName>
    </submittedName>
</protein>
<evidence type="ECO:0000313" key="3">
    <source>
        <dbReference type="Proteomes" id="UP000694845"/>
    </source>
</evidence>
<keyword evidence="3" id="KW-1185">Reference proteome</keyword>
<dbReference type="GeneID" id="110985114"/>
<name>A0A8B7Z7F7_ACAPL</name>
<dbReference type="CDD" id="cd00304">
    <property type="entry name" value="RT_like"/>
    <property type="match status" value="1"/>
</dbReference>
<dbReference type="PROSITE" id="PS50878">
    <property type="entry name" value="RT_POL"/>
    <property type="match status" value="1"/>
</dbReference>
<evidence type="ECO:0000256" key="1">
    <source>
        <dbReference type="SAM" id="MobiDB-lite"/>
    </source>
</evidence>
<dbReference type="OrthoDB" id="10018421at2759"/>
<gene>
    <name evidence="4" type="primary">LOC110985114</name>
</gene>
<dbReference type="InterPro" id="IPR000477">
    <property type="entry name" value="RT_dom"/>
</dbReference>
<dbReference type="KEGG" id="aplc:110985114"/>
<evidence type="ECO:0000259" key="2">
    <source>
        <dbReference type="PROSITE" id="PS50878"/>
    </source>
</evidence>
<accession>A0A8B7Z7F7</accession>
<proteinExistence type="predicted"/>
<evidence type="ECO:0000313" key="4">
    <source>
        <dbReference type="RefSeq" id="XP_022101583.1"/>
    </source>
</evidence>
<dbReference type="RefSeq" id="XP_022101583.1">
    <property type="nucleotide sequence ID" value="XM_022245891.1"/>
</dbReference>
<dbReference type="Proteomes" id="UP000694845">
    <property type="component" value="Unplaced"/>
</dbReference>
<sequence length="167" mass="19260">MGSPISPVLANIFMEEFETSSLLTANCKPTIWPRYVDDTFIIWPHGQDHLQEFLEYLNKQHSTIKFTMEQEQDGHLSVLNVQLSRNPDGTLHHRVHRKLTHTDRYLHQRSFRHPAIKTCINRTLVYRAYEICDQNNCDQTKNCTTSSPPSRGMAINVSTFPSHPPGS</sequence>